<dbReference type="STRING" id="490188.SAMN04488068_1976"/>
<reference evidence="3 4" key="1">
    <citation type="submission" date="2016-11" db="EMBL/GenBank/DDBJ databases">
        <authorList>
            <person name="Jaros S."/>
            <person name="Januszkiewicz K."/>
            <person name="Wedrychowicz H."/>
        </authorList>
    </citation>
    <scope>NUCLEOTIDE SEQUENCE [LARGE SCALE GENOMIC DNA]</scope>
    <source>
        <strain evidence="3 4">CGMCC 1.7049</strain>
    </source>
</reference>
<dbReference type="OrthoDB" id="9807535at2"/>
<keyword evidence="4" id="KW-1185">Reference proteome</keyword>
<dbReference type="EMBL" id="FQWZ01000004">
    <property type="protein sequence ID" value="SHG95676.1"/>
    <property type="molecule type" value="Genomic_DNA"/>
</dbReference>
<dbReference type="AlphaFoldDB" id="A0A1M5P1I4"/>
<dbReference type="Pfam" id="PF03795">
    <property type="entry name" value="YCII"/>
    <property type="match status" value="1"/>
</dbReference>
<protein>
    <submittedName>
        <fullName evidence="3">Uncharacterized conserved protein</fullName>
    </submittedName>
</protein>
<evidence type="ECO:0000259" key="2">
    <source>
        <dbReference type="Pfam" id="PF03795"/>
    </source>
</evidence>
<dbReference type="Gene3D" id="3.30.70.1060">
    <property type="entry name" value="Dimeric alpha+beta barrel"/>
    <property type="match status" value="1"/>
</dbReference>
<evidence type="ECO:0000313" key="4">
    <source>
        <dbReference type="Proteomes" id="UP000199758"/>
    </source>
</evidence>
<dbReference type="InterPro" id="IPR011008">
    <property type="entry name" value="Dimeric_a/b-barrel"/>
</dbReference>
<sequence>MRVIVLVKATAASEKGFVPDAWTAAMLDAMGTFNDALRRANVLIDAVGLKPSSHGARIAFNGTERTVINGPFAPANELVAGYWLWEVNDMAEAIFWAQQCPNPMPGPSEIEIRPLYEASDLD</sequence>
<evidence type="ECO:0000313" key="3">
    <source>
        <dbReference type="EMBL" id="SHG95676.1"/>
    </source>
</evidence>
<dbReference type="Proteomes" id="UP000199758">
    <property type="component" value="Unassembled WGS sequence"/>
</dbReference>
<accession>A0A1M5P1I4</accession>
<feature type="domain" description="YCII-related" evidence="2">
    <location>
        <begin position="1"/>
        <end position="113"/>
    </location>
</feature>
<name>A0A1M5P1I4_9GAMM</name>
<gene>
    <name evidence="3" type="ORF">SAMN04488068_1976</name>
</gene>
<dbReference type="PANTHER" id="PTHR35174:SF4">
    <property type="entry name" value="BLL7163 PROTEIN"/>
    <property type="match status" value="1"/>
</dbReference>
<comment type="similarity">
    <text evidence="1">Belongs to the YciI family.</text>
</comment>
<dbReference type="RefSeq" id="WP_072896998.1">
    <property type="nucleotide sequence ID" value="NZ_FQWZ01000004.1"/>
</dbReference>
<evidence type="ECO:0000256" key="1">
    <source>
        <dbReference type="ARBA" id="ARBA00007689"/>
    </source>
</evidence>
<dbReference type="InterPro" id="IPR005545">
    <property type="entry name" value="YCII"/>
</dbReference>
<organism evidence="3 4">
    <name type="scientific">Hydrocarboniphaga daqingensis</name>
    <dbReference type="NCBI Taxonomy" id="490188"/>
    <lineage>
        <taxon>Bacteria</taxon>
        <taxon>Pseudomonadati</taxon>
        <taxon>Pseudomonadota</taxon>
        <taxon>Gammaproteobacteria</taxon>
        <taxon>Nevskiales</taxon>
        <taxon>Nevskiaceae</taxon>
        <taxon>Hydrocarboniphaga</taxon>
    </lineage>
</organism>
<dbReference type="PANTHER" id="PTHR35174">
    <property type="entry name" value="BLL7171 PROTEIN-RELATED"/>
    <property type="match status" value="1"/>
</dbReference>
<proteinExistence type="inferred from homology"/>
<dbReference type="SUPFAM" id="SSF54909">
    <property type="entry name" value="Dimeric alpha+beta barrel"/>
    <property type="match status" value="1"/>
</dbReference>